<dbReference type="Pfam" id="PF23639">
    <property type="entry name" value="DUF7146"/>
    <property type="match status" value="1"/>
</dbReference>
<dbReference type="EMBL" id="FOKJ01000010">
    <property type="protein sequence ID" value="SFA96210.1"/>
    <property type="molecule type" value="Genomic_DNA"/>
</dbReference>
<dbReference type="InterPro" id="IPR013237">
    <property type="entry name" value="Phage_T7_Gp4_N"/>
</dbReference>
<dbReference type="Pfam" id="PF13362">
    <property type="entry name" value="Toprim_3"/>
    <property type="match status" value="1"/>
</dbReference>
<dbReference type="CDD" id="cd01029">
    <property type="entry name" value="TOPRIM_primases"/>
    <property type="match status" value="1"/>
</dbReference>
<evidence type="ECO:0000313" key="2">
    <source>
        <dbReference type="EMBL" id="SFA96210.1"/>
    </source>
</evidence>
<sequence length="372" mass="40702">MSACSTGVYAPEKKDVLAAAEGRWLHLYQLLAPELVDAQTQPGVARNCPVHGGKDGFRVFRKTAGTSGGGVCQTCGIKPDGLALLMWVRDWGFHEVLQEVGSLLGVKDPHGRYGNAQPPKEVIPRQPVLASTPSDGWLREALRKVWSESVPLTHPAAEPARLYLRSRGILVWDRPGLARSVRFHPCLTHRGKDRARTRHPAIVALISDAEGRAVTIQRIYLTAKGEKAPLESPKKMFPIPSDRSLPGGGIRTSQPGAVVDVCEGLETALAVETATGLPVWPLVNAYLLEHFMPPPAVTAVRIWADKDRREGGQKAALALKKRLWEMGIKAQVLLPWLPIPDGAKGVDWNDVLLERGPFGFSKHQAEVYRAVR</sequence>
<keyword evidence="3" id="KW-1185">Reference proteome</keyword>
<evidence type="ECO:0000259" key="1">
    <source>
        <dbReference type="SMART" id="SM00778"/>
    </source>
</evidence>
<dbReference type="InterPro" id="IPR006171">
    <property type="entry name" value="TOPRIM_dom"/>
</dbReference>
<dbReference type="RefSeq" id="WP_091013028.1">
    <property type="nucleotide sequence ID" value="NZ_FOKJ01000010.1"/>
</dbReference>
<gene>
    <name evidence="2" type="ORF">SAMN04244571_00922</name>
</gene>
<dbReference type="SUPFAM" id="SSF57783">
    <property type="entry name" value="Zinc beta-ribbon"/>
    <property type="match status" value="1"/>
</dbReference>
<proteinExistence type="predicted"/>
<dbReference type="InterPro" id="IPR034154">
    <property type="entry name" value="TOPRIM_DnaG/twinkle"/>
</dbReference>
<reference evidence="2 3" key="1">
    <citation type="submission" date="2016-10" db="EMBL/GenBank/DDBJ databases">
        <authorList>
            <person name="Varghese N."/>
            <person name="Submissions S."/>
        </authorList>
    </citation>
    <scope>NUCLEOTIDE SEQUENCE [LARGE SCALE GENOMIC DNA]</scope>
    <source>
        <strain evidence="2 3">DSM 282</strain>
    </source>
</reference>
<dbReference type="InterPro" id="IPR055570">
    <property type="entry name" value="DUF7146"/>
</dbReference>
<protein>
    <submittedName>
        <fullName evidence="2">Uncharacterized domain associated with phage/plasmid primase</fullName>
    </submittedName>
</protein>
<organism evidence="2 3">
    <name type="scientific">Azotobacter beijerinckii</name>
    <dbReference type="NCBI Taxonomy" id="170623"/>
    <lineage>
        <taxon>Bacteria</taxon>
        <taxon>Pseudomonadati</taxon>
        <taxon>Pseudomonadota</taxon>
        <taxon>Gammaproteobacteria</taxon>
        <taxon>Pseudomonadales</taxon>
        <taxon>Pseudomonadaceae</taxon>
        <taxon>Azotobacter</taxon>
    </lineage>
</organism>
<dbReference type="SMART" id="SM00778">
    <property type="entry name" value="Prim_Zn_Ribbon"/>
    <property type="match status" value="1"/>
</dbReference>
<accession>A0A1I0X775</accession>
<feature type="domain" description="DNA primase/helicase Gp4 N-terminal Bacteriophage T7-like" evidence="1">
    <location>
        <begin position="43"/>
        <end position="82"/>
    </location>
</feature>
<comment type="caution">
    <text evidence="2">The sequence shown here is derived from an EMBL/GenBank/DDBJ whole genome shotgun (WGS) entry which is preliminary data.</text>
</comment>
<name>A0A1I0X775_9GAMM</name>
<dbReference type="Pfam" id="PF08273">
    <property type="entry name" value="Zn_Ribbon_Prim"/>
    <property type="match status" value="1"/>
</dbReference>
<evidence type="ECO:0000313" key="3">
    <source>
        <dbReference type="Proteomes" id="UP000198861"/>
    </source>
</evidence>
<dbReference type="Proteomes" id="UP000198861">
    <property type="component" value="Unassembled WGS sequence"/>
</dbReference>